<reference evidence="4 5" key="2">
    <citation type="submission" date="2018-11" db="EMBL/GenBank/DDBJ databases">
        <title>Genomic Encyclopedia of Type Strains, Phase IV (KMG-IV): sequencing the most valuable type-strain genomes for metagenomic binning, comparative biology and taxonomic classification.</title>
        <authorList>
            <person name="Goeker M."/>
        </authorList>
    </citation>
    <scope>NUCLEOTIDE SEQUENCE [LARGE SCALE GENOMIC DNA]</scope>
    <source>
        <strain evidence="4 5">DSM 25797</strain>
    </source>
</reference>
<gene>
    <name evidence="3" type="ORF">A4G17_05075</name>
    <name evidence="4" type="ORF">EDC49_1513</name>
</gene>
<dbReference type="KEGG" id="fcl:A4G17_05075"/>
<proteinExistence type="predicted"/>
<evidence type="ECO:0000313" key="6">
    <source>
        <dbReference type="Proteomes" id="UP000502287"/>
    </source>
</evidence>
<evidence type="ECO:0000256" key="1">
    <source>
        <dbReference type="SAM" id="Phobius"/>
    </source>
</evidence>
<dbReference type="Proteomes" id="UP000502287">
    <property type="component" value="Chromosome"/>
</dbReference>
<protein>
    <submittedName>
        <fullName evidence="3">Tricarboxylate transporter</fullName>
    </submittedName>
    <submittedName>
        <fullName evidence="4">Tricarboxylic transport membrane protein</fullName>
    </submittedName>
</protein>
<keyword evidence="5" id="KW-1185">Reference proteome</keyword>
<evidence type="ECO:0000259" key="2">
    <source>
        <dbReference type="Pfam" id="PF07331"/>
    </source>
</evidence>
<feature type="transmembrane region" description="Helical" evidence="1">
    <location>
        <begin position="9"/>
        <end position="30"/>
    </location>
</feature>
<feature type="transmembrane region" description="Helical" evidence="1">
    <location>
        <begin position="42"/>
        <end position="60"/>
    </location>
</feature>
<accession>A0AAE7C281</accession>
<reference evidence="3 6" key="1">
    <citation type="submission" date="2016-03" db="EMBL/GenBank/DDBJ databases">
        <authorList>
            <person name="Hansen M.J."/>
            <person name="Bojesen A.M."/>
            <person name="Planet P."/>
        </authorList>
    </citation>
    <scope>NUCLEOTIDE SEQUENCE [LARGE SCALE GENOMIC DNA]</scope>
    <source>
        <strain evidence="3 6">HPA 21</strain>
    </source>
</reference>
<dbReference type="InterPro" id="IPR009936">
    <property type="entry name" value="DUF1468"/>
</dbReference>
<dbReference type="Pfam" id="PF07331">
    <property type="entry name" value="TctB"/>
    <property type="match status" value="1"/>
</dbReference>
<dbReference type="AlphaFoldDB" id="A0AAE7C281"/>
<evidence type="ECO:0000313" key="4">
    <source>
        <dbReference type="EMBL" id="RPE92228.1"/>
    </source>
</evidence>
<feature type="transmembrane region" description="Helical" evidence="1">
    <location>
        <begin position="126"/>
        <end position="145"/>
    </location>
</feature>
<dbReference type="EMBL" id="RKQT01000003">
    <property type="protein sequence ID" value="RPE92228.1"/>
    <property type="molecule type" value="Genomic_DNA"/>
</dbReference>
<evidence type="ECO:0000313" key="3">
    <source>
        <dbReference type="EMBL" id="QIM64847.1"/>
    </source>
</evidence>
<dbReference type="EMBL" id="CP015029">
    <property type="protein sequence ID" value="QIM64847.1"/>
    <property type="molecule type" value="Genomic_DNA"/>
</dbReference>
<keyword evidence="1" id="KW-0812">Transmembrane</keyword>
<feature type="transmembrane region" description="Helical" evidence="1">
    <location>
        <begin position="81"/>
        <end position="98"/>
    </location>
</feature>
<dbReference type="Proteomes" id="UP000276901">
    <property type="component" value="Unassembled WGS sequence"/>
</dbReference>
<sequence>MKITFRQDLVGAVVFLTVSAILWFLIPYQIVTDEDDVITAQTFPRLIIGLMALCSAVLLIKELIKLIRKQPSKMVEIHFQQELRSLFIVGLLALYWGLLHWLPFMFASILFAYGCLLFFRCHKWHYYAIVAAVIVSVSLFFQHFLNVSLP</sequence>
<dbReference type="RefSeq" id="WP_123957148.1">
    <property type="nucleotide sequence ID" value="NZ_CP015029.1"/>
</dbReference>
<evidence type="ECO:0000313" key="5">
    <source>
        <dbReference type="Proteomes" id="UP000276901"/>
    </source>
</evidence>
<feature type="domain" description="DUF1468" evidence="2">
    <location>
        <begin position="10"/>
        <end position="150"/>
    </location>
</feature>
<keyword evidence="1" id="KW-0472">Membrane</keyword>
<name>A0AAE7C281_9PAST</name>
<keyword evidence="1" id="KW-1133">Transmembrane helix</keyword>
<organism evidence="3 6">
    <name type="scientific">Frederiksenia canicola</name>
    <dbReference type="NCBI Taxonomy" id="123824"/>
    <lineage>
        <taxon>Bacteria</taxon>
        <taxon>Pseudomonadati</taxon>
        <taxon>Pseudomonadota</taxon>
        <taxon>Gammaproteobacteria</taxon>
        <taxon>Pasteurellales</taxon>
        <taxon>Pasteurellaceae</taxon>
        <taxon>Frederiksenia</taxon>
    </lineage>
</organism>